<comment type="similarity">
    <text evidence="2 10">Belongs to the ATPase d subunit family.</text>
</comment>
<dbReference type="Proteomes" id="UP000515140">
    <property type="component" value="Unplaced"/>
</dbReference>
<name>A0A6P5LJ08_PHACI</name>
<dbReference type="GO" id="GO:0045259">
    <property type="term" value="C:proton-transporting ATP synthase complex"/>
    <property type="evidence" value="ECO:0007669"/>
    <property type="project" value="UniProtKB-KW"/>
</dbReference>
<reference evidence="12" key="1">
    <citation type="submission" date="2025-08" db="UniProtKB">
        <authorList>
            <consortium name="RefSeq"/>
        </authorList>
    </citation>
    <scope>IDENTIFICATION</scope>
    <source>
        <tissue evidence="12">Spleen</tissue>
    </source>
</reference>
<dbReference type="SUPFAM" id="SSF161065">
    <property type="entry name" value="ATP synthase D chain-like"/>
    <property type="match status" value="1"/>
</dbReference>
<evidence type="ECO:0000256" key="8">
    <source>
        <dbReference type="ARBA" id="ARBA00023128"/>
    </source>
</evidence>
<evidence type="ECO:0000256" key="9">
    <source>
        <dbReference type="ARBA" id="ARBA00023136"/>
    </source>
</evidence>
<dbReference type="GO" id="GO:0046933">
    <property type="term" value="F:proton-transporting ATP synthase activity, rotational mechanism"/>
    <property type="evidence" value="ECO:0007669"/>
    <property type="project" value="Ensembl"/>
</dbReference>
<keyword evidence="11" id="KW-1185">Reference proteome</keyword>
<evidence type="ECO:0000256" key="6">
    <source>
        <dbReference type="ARBA" id="ARBA00022792"/>
    </source>
</evidence>
<dbReference type="PANTHER" id="PTHR12700">
    <property type="entry name" value="ATP SYNTHASE SUBUNIT D, MITOCHONDRIAL"/>
    <property type="match status" value="1"/>
</dbReference>
<dbReference type="Gene3D" id="6.10.280.70">
    <property type="match status" value="1"/>
</dbReference>
<keyword evidence="3 10" id="KW-0813">Transport</keyword>
<sequence length="180" mass="20585">MTLFRLLSAQICTLPGSVKMAGRKLAMKAIDWAAFGEIIPKNQKAIANALKSHNEYLMTRLATLPEKPQVIDWAYYKENVAKPGFVDEFEKKFNELKIPVPEDKFTALVDAEEQEDAKIGADFVKASNARIAELQKELEKVQSIIPFEEMTVEDFNQAFPHTTLDKKKYPYWPHQPIENL</sequence>
<dbReference type="InterPro" id="IPR036228">
    <property type="entry name" value="ATP_synth_F0_dsu_sf_mt"/>
</dbReference>
<keyword evidence="8 10" id="KW-0496">Mitochondrion</keyword>
<dbReference type="CTD" id="10476"/>
<dbReference type="AlphaFoldDB" id="A0A6P5LJ08"/>
<keyword evidence="5 10" id="KW-0375">Hydrogen ion transport</keyword>
<comment type="function">
    <text evidence="10">Subunit d, of the mitochondrial membrane ATP synthase complex (F(1)F(0) ATP synthase or Complex V) that produces ATP from ADP in the presence of a proton gradient across the membrane which is generated by electron transport complexes of the respiratory chain. ATP synthase complex consist of a soluble F(1) head domain - the catalytic core - and a membrane F(1) domain - the membrane proton channel. These two domains are linked by a central stalk rotating inside the F(1) region and a stationary peripheral stalk. During catalysis, ATP synthesis in the catalytic domain of F(1) is coupled via a rotary mechanism of the central stalk subunits to proton translocation. In vivo, can only synthesize ATP although its ATP hydrolase activity can be activated artificially in vitro. Part of the complex F(0) domain. Part of the complex F(0) domain and the peripheric stalk, which acts as a stator to hold the catalytic alpha(3)beta(3) subcomplex and subunit a/ATP6 static relative to the rotary elements.</text>
</comment>
<evidence type="ECO:0000313" key="12">
    <source>
        <dbReference type="RefSeq" id="XP_020858157.1"/>
    </source>
</evidence>
<evidence type="ECO:0000256" key="4">
    <source>
        <dbReference type="ARBA" id="ARBA00022547"/>
    </source>
</evidence>
<dbReference type="FunCoup" id="A0A6P5LJ08">
    <property type="interactions" value="2193"/>
</dbReference>
<dbReference type="InParanoid" id="A0A6P5LJ08"/>
<comment type="subcellular location">
    <subcellularLocation>
        <location evidence="1 10">Mitochondrion inner membrane</location>
    </subcellularLocation>
</comment>
<evidence type="ECO:0000256" key="10">
    <source>
        <dbReference type="PIRNR" id="PIRNR005514"/>
    </source>
</evidence>
<evidence type="ECO:0000313" key="11">
    <source>
        <dbReference type="Proteomes" id="UP000515140"/>
    </source>
</evidence>
<evidence type="ECO:0000256" key="3">
    <source>
        <dbReference type="ARBA" id="ARBA00022448"/>
    </source>
</evidence>
<proteinExistence type="inferred from homology"/>
<keyword evidence="7 10" id="KW-0406">Ion transport</keyword>
<protein>
    <recommendedName>
        <fullName evidence="10">ATP synthase peripheral stalk subunit d, mitochondrial</fullName>
        <shortName evidence="10">ATPase subunit d</shortName>
    </recommendedName>
</protein>
<dbReference type="GeneID" id="110219280"/>
<dbReference type="RefSeq" id="XP_020858157.1">
    <property type="nucleotide sequence ID" value="XM_021002498.1"/>
</dbReference>
<keyword evidence="6 10" id="KW-0999">Mitochondrion inner membrane</keyword>
<dbReference type="Pfam" id="PF05873">
    <property type="entry name" value="Mt_ATP-synt_D"/>
    <property type="match status" value="1"/>
</dbReference>
<dbReference type="PIRSF" id="PIRSF005514">
    <property type="entry name" value="ATPase_F0_D_mt"/>
    <property type="match status" value="1"/>
</dbReference>
<dbReference type="KEGG" id="pcw:110219280"/>
<evidence type="ECO:0000256" key="1">
    <source>
        <dbReference type="ARBA" id="ARBA00004273"/>
    </source>
</evidence>
<dbReference type="GO" id="GO:0005743">
    <property type="term" value="C:mitochondrial inner membrane"/>
    <property type="evidence" value="ECO:0007669"/>
    <property type="project" value="UniProtKB-SubCell"/>
</dbReference>
<evidence type="ECO:0000256" key="7">
    <source>
        <dbReference type="ARBA" id="ARBA00023065"/>
    </source>
</evidence>
<keyword evidence="4" id="KW-0138">CF(0)</keyword>
<keyword evidence="9 10" id="KW-0472">Membrane</keyword>
<evidence type="ECO:0000256" key="2">
    <source>
        <dbReference type="ARBA" id="ARBA00006842"/>
    </source>
</evidence>
<accession>A0A6P5LJ08</accession>
<dbReference type="GO" id="GO:0042776">
    <property type="term" value="P:proton motive force-driven mitochondrial ATP synthesis"/>
    <property type="evidence" value="ECO:0007669"/>
    <property type="project" value="Ensembl"/>
</dbReference>
<evidence type="ECO:0000256" key="5">
    <source>
        <dbReference type="ARBA" id="ARBA00022781"/>
    </source>
</evidence>
<organism evidence="11 12">
    <name type="scientific">Phascolarctos cinereus</name>
    <name type="common">Koala</name>
    <dbReference type="NCBI Taxonomy" id="38626"/>
    <lineage>
        <taxon>Eukaryota</taxon>
        <taxon>Metazoa</taxon>
        <taxon>Chordata</taxon>
        <taxon>Craniata</taxon>
        <taxon>Vertebrata</taxon>
        <taxon>Euteleostomi</taxon>
        <taxon>Mammalia</taxon>
        <taxon>Metatheria</taxon>
        <taxon>Diprotodontia</taxon>
        <taxon>Phascolarctidae</taxon>
        <taxon>Phascolarctos</taxon>
    </lineage>
</organism>
<gene>
    <name evidence="12" type="primary">ATP5H</name>
</gene>
<dbReference type="InterPro" id="IPR008689">
    <property type="entry name" value="ATP_synth_F0_dsu_mt"/>
</dbReference>